<sequence>MAAIGAAVSVPDAAPDLHLVAHQYEQLLHLLPPRTHAALPVHPAVVARCVFAHMLEAEAPPSEATITSLGRVVAADVGTQRPTSTSSRTKVRHRAAPPILQPRACRNPASGKAYAVEALMAASAVSPEEPELAVLLEVSTKVRDADKVYEYMHKLRRAVGCVIEETAKVLEGRFQSEKAQLLVSPSGMCVRLRAPLWRTAVGAISWGGFEPDHGWCSGYVLDNVATAEFAGRYPPSERAPPEE</sequence>
<dbReference type="AlphaFoldDB" id="M8C6N0"/>
<dbReference type="GO" id="GO:0001682">
    <property type="term" value="P:tRNA 5'-leader removal"/>
    <property type="evidence" value="ECO:0007669"/>
    <property type="project" value="TreeGrafter"/>
</dbReference>
<dbReference type="PANTHER" id="PTHR13547">
    <property type="match status" value="1"/>
</dbReference>
<evidence type="ECO:0000256" key="1">
    <source>
        <dbReference type="ARBA" id="ARBA00022737"/>
    </source>
</evidence>
<dbReference type="PANTHER" id="PTHR13547:SF13">
    <property type="entry name" value="PROTEINACEOUS RNASE P 2"/>
    <property type="match status" value="1"/>
</dbReference>
<accession>M8C6N0</accession>
<feature type="domain" description="PROP1-like PPR" evidence="2">
    <location>
        <begin position="15"/>
        <end position="180"/>
    </location>
</feature>
<dbReference type="EnsemblPlants" id="EMT22682">
    <property type="protein sequence ID" value="EMT22682"/>
    <property type="gene ID" value="F775_08169"/>
</dbReference>
<protein>
    <submittedName>
        <fullName evidence="3">Pentatricopeptide repeat-containing protein</fullName>
    </submittedName>
</protein>
<evidence type="ECO:0000313" key="3">
    <source>
        <dbReference type="EnsemblPlants" id="EMT22682"/>
    </source>
</evidence>
<proteinExistence type="predicted"/>
<reference evidence="3" key="1">
    <citation type="submission" date="2015-06" db="UniProtKB">
        <authorList>
            <consortium name="EnsemblPlants"/>
        </authorList>
    </citation>
    <scope>IDENTIFICATION</scope>
</reference>
<dbReference type="GO" id="GO:0004526">
    <property type="term" value="F:ribonuclease P activity"/>
    <property type="evidence" value="ECO:0007669"/>
    <property type="project" value="TreeGrafter"/>
</dbReference>
<name>M8C6N0_AEGTA</name>
<dbReference type="InterPro" id="IPR011990">
    <property type="entry name" value="TPR-like_helical_dom_sf"/>
</dbReference>
<keyword evidence="1" id="KW-0677">Repeat</keyword>
<dbReference type="Pfam" id="PF17177">
    <property type="entry name" value="PPR_long"/>
    <property type="match status" value="1"/>
</dbReference>
<organism evidence="3">
    <name type="scientific">Aegilops tauschii</name>
    <name type="common">Tausch's goatgrass</name>
    <name type="synonym">Aegilops squarrosa</name>
    <dbReference type="NCBI Taxonomy" id="37682"/>
    <lineage>
        <taxon>Eukaryota</taxon>
        <taxon>Viridiplantae</taxon>
        <taxon>Streptophyta</taxon>
        <taxon>Embryophyta</taxon>
        <taxon>Tracheophyta</taxon>
        <taxon>Spermatophyta</taxon>
        <taxon>Magnoliopsida</taxon>
        <taxon>Liliopsida</taxon>
        <taxon>Poales</taxon>
        <taxon>Poaceae</taxon>
        <taxon>BOP clade</taxon>
        <taxon>Pooideae</taxon>
        <taxon>Triticodae</taxon>
        <taxon>Triticeae</taxon>
        <taxon>Triticinae</taxon>
        <taxon>Aegilops</taxon>
    </lineage>
</organism>
<dbReference type="InterPro" id="IPR033443">
    <property type="entry name" value="PROP1-like_PPR_dom"/>
</dbReference>
<dbReference type="Gene3D" id="1.25.40.10">
    <property type="entry name" value="Tetratricopeptide repeat domain"/>
    <property type="match status" value="1"/>
</dbReference>
<evidence type="ECO:0000259" key="2">
    <source>
        <dbReference type="Pfam" id="PF17177"/>
    </source>
</evidence>